<gene>
    <name evidence="8" type="ORF">KPC_1679</name>
</gene>
<feature type="transmembrane region" description="Helical" evidence="6">
    <location>
        <begin position="183"/>
        <end position="202"/>
    </location>
</feature>
<keyword evidence="2" id="KW-1003">Cell membrane</keyword>
<comment type="subcellular location">
    <subcellularLocation>
        <location evidence="1">Cell membrane</location>
        <topology evidence="1">Multi-pass membrane protein</topology>
    </subcellularLocation>
</comment>
<dbReference type="Pfam" id="PF12698">
    <property type="entry name" value="ABC2_membrane_3"/>
    <property type="match status" value="1"/>
</dbReference>
<evidence type="ECO:0000313" key="8">
    <source>
        <dbReference type="EMBL" id="SPL70501.1"/>
    </source>
</evidence>
<evidence type="ECO:0000256" key="1">
    <source>
        <dbReference type="ARBA" id="ARBA00004651"/>
    </source>
</evidence>
<dbReference type="InterPro" id="IPR013525">
    <property type="entry name" value="ABC2_TM"/>
</dbReference>
<dbReference type="EMBL" id="OOGT01000063">
    <property type="protein sequence ID" value="SPL70501.1"/>
    <property type="molecule type" value="Genomic_DNA"/>
</dbReference>
<evidence type="ECO:0000256" key="3">
    <source>
        <dbReference type="ARBA" id="ARBA00022692"/>
    </source>
</evidence>
<dbReference type="InterPro" id="IPR051449">
    <property type="entry name" value="ABC-2_transporter_component"/>
</dbReference>
<dbReference type="GO" id="GO:0005886">
    <property type="term" value="C:plasma membrane"/>
    <property type="evidence" value="ECO:0007669"/>
    <property type="project" value="UniProtKB-SubCell"/>
</dbReference>
<protein>
    <submittedName>
        <fullName evidence="8">ABC-2 family transporter protein</fullName>
    </submittedName>
</protein>
<dbReference type="GO" id="GO:0140359">
    <property type="term" value="F:ABC-type transporter activity"/>
    <property type="evidence" value="ECO:0007669"/>
    <property type="project" value="InterPro"/>
</dbReference>
<organism evidence="8 9">
    <name type="scientific">Acinetobacter stercoris</name>
    <dbReference type="NCBI Taxonomy" id="2126983"/>
    <lineage>
        <taxon>Bacteria</taxon>
        <taxon>Pseudomonadati</taxon>
        <taxon>Pseudomonadota</taxon>
        <taxon>Gammaproteobacteria</taxon>
        <taxon>Moraxellales</taxon>
        <taxon>Moraxellaceae</taxon>
        <taxon>Acinetobacter</taxon>
    </lineage>
</organism>
<keyword evidence="3 6" id="KW-0812">Transmembrane</keyword>
<dbReference type="InParanoid" id="A0A2U3MYM6"/>
<feature type="transmembrane region" description="Helical" evidence="6">
    <location>
        <begin position="288"/>
        <end position="309"/>
    </location>
</feature>
<evidence type="ECO:0000256" key="2">
    <source>
        <dbReference type="ARBA" id="ARBA00022475"/>
    </source>
</evidence>
<feature type="transmembrane region" description="Helical" evidence="6">
    <location>
        <begin position="223"/>
        <end position="246"/>
    </location>
</feature>
<evidence type="ECO:0000256" key="6">
    <source>
        <dbReference type="SAM" id="Phobius"/>
    </source>
</evidence>
<dbReference type="OrthoDB" id="9803577at2"/>
<keyword evidence="4 6" id="KW-1133">Transmembrane helix</keyword>
<keyword evidence="5 6" id="KW-0472">Membrane</keyword>
<evidence type="ECO:0000256" key="4">
    <source>
        <dbReference type="ARBA" id="ARBA00022989"/>
    </source>
</evidence>
<name>A0A2U3MYM6_9GAMM</name>
<dbReference type="AlphaFoldDB" id="A0A2U3MYM6"/>
<dbReference type="PANTHER" id="PTHR30294:SF47">
    <property type="entry name" value="INNER MEMBRANE TRANSPORT PERMEASE YHHJ"/>
    <property type="match status" value="1"/>
</dbReference>
<evidence type="ECO:0000313" key="9">
    <source>
        <dbReference type="Proteomes" id="UP000245974"/>
    </source>
</evidence>
<feature type="transmembrane region" description="Helical" evidence="6">
    <location>
        <begin position="342"/>
        <end position="367"/>
    </location>
</feature>
<accession>A0A2U3MYM6</accession>
<evidence type="ECO:0000259" key="7">
    <source>
        <dbReference type="Pfam" id="PF12698"/>
    </source>
</evidence>
<reference evidence="9" key="1">
    <citation type="submission" date="2018-03" db="EMBL/GenBank/DDBJ databases">
        <authorList>
            <person name="Blom J."/>
        </authorList>
    </citation>
    <scope>NUCLEOTIDE SEQUENCE [LARGE SCALE GENOMIC DNA]</scope>
    <source>
        <strain evidence="9">KPC-SM-21</strain>
    </source>
</reference>
<evidence type="ECO:0000256" key="5">
    <source>
        <dbReference type="ARBA" id="ARBA00023136"/>
    </source>
</evidence>
<dbReference type="Gene3D" id="3.40.1710.10">
    <property type="entry name" value="abc type-2 transporter like domain"/>
    <property type="match status" value="1"/>
</dbReference>
<feature type="domain" description="ABC-2 type transporter transmembrane" evidence="7">
    <location>
        <begin position="16"/>
        <end position="365"/>
    </location>
</feature>
<keyword evidence="9" id="KW-1185">Reference proteome</keyword>
<dbReference type="PANTHER" id="PTHR30294">
    <property type="entry name" value="MEMBRANE COMPONENT OF ABC TRANSPORTER YHHJ-RELATED"/>
    <property type="match status" value="1"/>
</dbReference>
<proteinExistence type="predicted"/>
<dbReference type="Proteomes" id="UP000245974">
    <property type="component" value="Unassembled WGS sequence"/>
</dbReference>
<dbReference type="RefSeq" id="WP_121973972.1">
    <property type="nucleotide sequence ID" value="NZ_OOGT01000063.1"/>
</dbReference>
<feature type="transmembrane region" description="Helical" evidence="6">
    <location>
        <begin position="21"/>
        <end position="38"/>
    </location>
</feature>
<sequence length="375" mass="42752">MWSCMLRELHYLFTHKWDLSLVTLAPLFVIILFGSMFYQGKPEHLPIAIIDQDHSRLSHDISHYLSLNQGLKVIEVNDSPDHIETLLNQTKIWGYVQIPNGAEQRLVESQDAQISIAYNQSFFSIGNSISSAMLVSTLEAIADFGGNSYLKNNIPYMDIPTAHVKVSPLFNPSLSYEFYLEPFMIPAILHLLLCCCVAFSVGQEFKFETTRQWLDSQNAFQALFAKNMVYVLIFCLWTWIWMFWLIAIRGWFIAGSLLLILLAQFLFYSAYAFISSTVVLATKNLSKTFGFIAVYGGSSLSFAGVTLPLNNAPIFTRFWSSIIPYTPYAKLQTEQWVIGSPIWVSMTPLFILIAYFIFYYVIAALLLKKIARGYS</sequence>
<feature type="transmembrane region" description="Helical" evidence="6">
    <location>
        <begin position="252"/>
        <end position="281"/>
    </location>
</feature>